<comment type="caution">
    <text evidence="5">The sequence shown here is derived from an EMBL/GenBank/DDBJ whole genome shotgun (WGS) entry which is preliminary data.</text>
</comment>
<dbReference type="Pfam" id="PF02230">
    <property type="entry name" value="Abhydrolase_2"/>
    <property type="match status" value="1"/>
</dbReference>
<name>A0A836GQC8_9TRYP</name>
<dbReference type="SMR" id="A0A836GQC8"/>
<dbReference type="GO" id="GO:0005737">
    <property type="term" value="C:cytoplasm"/>
    <property type="evidence" value="ECO:0007669"/>
    <property type="project" value="TreeGrafter"/>
</dbReference>
<gene>
    <name evidence="5" type="ORF">LSCM4_05478</name>
</gene>
<dbReference type="PANTHER" id="PTHR10655:SF17">
    <property type="entry name" value="LYSOPHOSPHOLIPASE-LIKE PROTEIN 1"/>
    <property type="match status" value="1"/>
</dbReference>
<proteinExistence type="inferred from homology"/>
<organism evidence="5 6">
    <name type="scientific">Leishmania orientalis</name>
    <dbReference type="NCBI Taxonomy" id="2249476"/>
    <lineage>
        <taxon>Eukaryota</taxon>
        <taxon>Discoba</taxon>
        <taxon>Euglenozoa</taxon>
        <taxon>Kinetoplastea</taxon>
        <taxon>Metakinetoplastina</taxon>
        <taxon>Trypanosomatida</taxon>
        <taxon>Trypanosomatidae</taxon>
        <taxon>Leishmaniinae</taxon>
        <taxon>Leishmania</taxon>
    </lineage>
</organism>
<dbReference type="AlphaFoldDB" id="A0A836GQC8"/>
<keyword evidence="6" id="KW-1185">Reference proteome</keyword>
<dbReference type="InterPro" id="IPR050565">
    <property type="entry name" value="LYPA1-2/EST-like"/>
</dbReference>
<protein>
    <recommendedName>
        <fullName evidence="4">Phospholipase/carboxylesterase/thioesterase domain-containing protein</fullName>
    </recommendedName>
</protein>
<evidence type="ECO:0000256" key="1">
    <source>
        <dbReference type="ARBA" id="ARBA00006499"/>
    </source>
</evidence>
<evidence type="ECO:0000259" key="4">
    <source>
        <dbReference type="Pfam" id="PF02230"/>
    </source>
</evidence>
<keyword evidence="2" id="KW-0378">Hydrolase</keyword>
<feature type="domain" description="Phospholipase/carboxylesterase/thioesterase" evidence="4">
    <location>
        <begin position="202"/>
        <end position="412"/>
    </location>
</feature>
<dbReference type="Gene3D" id="3.40.50.1820">
    <property type="entry name" value="alpha/beta hydrolase"/>
    <property type="match status" value="1"/>
</dbReference>
<keyword evidence="3" id="KW-0472">Membrane</keyword>
<dbReference type="Proteomes" id="UP000674143">
    <property type="component" value="Unassembled WGS sequence"/>
</dbReference>
<dbReference type="GO" id="GO:0008474">
    <property type="term" value="F:palmitoyl-(protein) hydrolase activity"/>
    <property type="evidence" value="ECO:0007669"/>
    <property type="project" value="TreeGrafter"/>
</dbReference>
<keyword evidence="3" id="KW-1133">Transmembrane helix</keyword>
<dbReference type="KEGG" id="loi:92361352"/>
<dbReference type="RefSeq" id="XP_067062986.1">
    <property type="nucleotide sequence ID" value="XM_067207418.1"/>
</dbReference>
<dbReference type="GO" id="GO:0052689">
    <property type="term" value="F:carboxylic ester hydrolase activity"/>
    <property type="evidence" value="ECO:0007669"/>
    <property type="project" value="TreeGrafter"/>
</dbReference>
<dbReference type="EMBL" id="JAFHLR010000024">
    <property type="protein sequence ID" value="KAG5478079.1"/>
    <property type="molecule type" value="Genomic_DNA"/>
</dbReference>
<dbReference type="GeneID" id="92361352"/>
<accession>A0A836GQC8</accession>
<evidence type="ECO:0000313" key="6">
    <source>
        <dbReference type="Proteomes" id="UP000674143"/>
    </source>
</evidence>
<comment type="similarity">
    <text evidence="1">Belongs to the AB hydrolase superfamily. AB hydrolase 2 family.</text>
</comment>
<dbReference type="InterPro" id="IPR003140">
    <property type="entry name" value="PLipase/COase/thioEstase"/>
</dbReference>
<dbReference type="InterPro" id="IPR029058">
    <property type="entry name" value="AB_hydrolase_fold"/>
</dbReference>
<evidence type="ECO:0000256" key="3">
    <source>
        <dbReference type="SAM" id="Phobius"/>
    </source>
</evidence>
<keyword evidence="3" id="KW-0812">Transmembrane</keyword>
<dbReference type="SUPFAM" id="SSF53474">
    <property type="entry name" value="alpha/beta-Hydrolases"/>
    <property type="match status" value="1"/>
</dbReference>
<reference evidence="6" key="2">
    <citation type="journal article" date="2021" name="Sci. Data">
        <title>Chromosome-scale genome sequencing, assembly and annotation of six genomes from subfamily Leishmaniinae.</title>
        <authorList>
            <person name="Almutairi H."/>
            <person name="Urbaniak M.D."/>
            <person name="Bates M.D."/>
            <person name="Jariyapan N."/>
            <person name="Kwakye-Nuako G."/>
            <person name="Thomaz Soccol V."/>
            <person name="Al-Salem W.S."/>
            <person name="Dillon R.J."/>
            <person name="Bates P.A."/>
            <person name="Gatherer D."/>
        </authorList>
    </citation>
    <scope>NUCLEOTIDE SEQUENCE [LARGE SCALE GENOMIC DNA]</scope>
</reference>
<sequence>MHREPGLISMNNVGQSPAALLKAVAVLLVAVAVALVAHRMIEGTKRAHSSDVAWRRQADEAMATTPVAPSTAERPACMSRTAFPASHARPSSSPPSSSVLLPFSPTPFTPRSNFYKVTYVTSNASAIPAISAATLEKSVAMAVPVEQLTSAQMMDELRTLYDITDSTDCIEHGDLQKKLQATRDSAPITHGLRYGTLLEIGNKSPTGIVTLIHGLGDSAYGWEDVGHELSRRLPHLLFLLPTAPSRRVTINGGMLMPAWYDIMDMTNNGLLSGRQDATSVRQSCDYVRSIAHVAAKKHGIAPQRVVYGGFSQGAAISLCAGLTAHIAPAGIACMSGYLAACADVLPRIIQKAVPITMFHGRQDPVVPLSAAKETREILEKNAGVSPISFLEYNMQHSTLPEEINDLAAFISRVLPTKF</sequence>
<feature type="transmembrane region" description="Helical" evidence="3">
    <location>
        <begin position="20"/>
        <end position="37"/>
    </location>
</feature>
<evidence type="ECO:0000256" key="2">
    <source>
        <dbReference type="ARBA" id="ARBA00022801"/>
    </source>
</evidence>
<evidence type="ECO:0000313" key="5">
    <source>
        <dbReference type="EMBL" id="KAG5478079.1"/>
    </source>
</evidence>
<dbReference type="PANTHER" id="PTHR10655">
    <property type="entry name" value="LYSOPHOSPHOLIPASE-RELATED"/>
    <property type="match status" value="1"/>
</dbReference>
<reference evidence="6" key="1">
    <citation type="journal article" date="2021" name="Microbiol. Resour. Announc.">
        <title>LGAAP: Leishmaniinae Genome Assembly and Annotation Pipeline.</title>
        <authorList>
            <person name="Almutairi H."/>
            <person name="Urbaniak M.D."/>
            <person name="Bates M.D."/>
            <person name="Jariyapan N."/>
            <person name="Kwakye-Nuako G."/>
            <person name="Thomaz-Soccol V."/>
            <person name="Al-Salem W.S."/>
            <person name="Dillon R.J."/>
            <person name="Bates P.A."/>
            <person name="Gatherer D."/>
        </authorList>
    </citation>
    <scope>NUCLEOTIDE SEQUENCE [LARGE SCALE GENOMIC DNA]</scope>
</reference>